<dbReference type="EMBL" id="CP002408">
    <property type="protein sequence ID" value="AFU59272.1"/>
    <property type="molecule type" value="Genomic_DNA"/>
</dbReference>
<dbReference type="STRING" id="1237085.Ngar_c23470"/>
<feature type="domain" description="Coenzyme Q-binding protein COQ10 START" evidence="1">
    <location>
        <begin position="10"/>
        <end position="126"/>
    </location>
</feature>
<proteinExistence type="predicted"/>
<dbReference type="InterPro" id="IPR005031">
    <property type="entry name" value="COQ10_START"/>
</dbReference>
<gene>
    <name evidence="2" type="ordered locus">Ngar_c23470</name>
</gene>
<organism evidence="2 3">
    <name type="scientific">Nitrososphaera gargensis (strain Ga9.2)</name>
    <dbReference type="NCBI Taxonomy" id="1237085"/>
    <lineage>
        <taxon>Archaea</taxon>
        <taxon>Nitrososphaerota</taxon>
        <taxon>Nitrososphaeria</taxon>
        <taxon>Nitrososphaerales</taxon>
        <taxon>Nitrososphaeraceae</taxon>
        <taxon>Nitrososphaera</taxon>
    </lineage>
</organism>
<dbReference type="RefSeq" id="WP_015019807.1">
    <property type="nucleotide sequence ID" value="NC_018719.1"/>
</dbReference>
<protein>
    <submittedName>
        <fullName evidence="2">Putative cyclase/dehydrase</fullName>
    </submittedName>
</protein>
<dbReference type="Gene3D" id="3.30.530.20">
    <property type="match status" value="1"/>
</dbReference>
<dbReference type="KEGG" id="nga:Ngar_c23470"/>
<evidence type="ECO:0000313" key="2">
    <source>
        <dbReference type="EMBL" id="AFU59272.1"/>
    </source>
</evidence>
<accession>K0IL22</accession>
<dbReference type="SUPFAM" id="SSF55961">
    <property type="entry name" value="Bet v1-like"/>
    <property type="match status" value="1"/>
</dbReference>
<keyword evidence="3" id="KW-1185">Reference proteome</keyword>
<dbReference type="Proteomes" id="UP000008037">
    <property type="component" value="Chromosome"/>
</dbReference>
<dbReference type="OrthoDB" id="10357at2157"/>
<evidence type="ECO:0000313" key="3">
    <source>
        <dbReference type="Proteomes" id="UP000008037"/>
    </source>
</evidence>
<sequence>MRTFRHTFTVNAGIDKVWDFYTDINHLQVISPPGMQIRLVKTTHQKLIEGSEVWLTGILLTRSSWHSKITSLAPYRYVDEMLSGRFHVWKHVHGFRKVDGNNNTATEVIDEIDFELHYGMLGRIFEGYVYSQLEKIFAYRKQATIKALEKNI</sequence>
<dbReference type="InterPro" id="IPR023393">
    <property type="entry name" value="START-like_dom_sf"/>
</dbReference>
<dbReference type="BioCyc" id="CNIT1237085:G1324-2345-MONOMER"/>
<dbReference type="HOGENOM" id="CLU_112936_1_1_2"/>
<name>K0IL22_NITGG</name>
<reference evidence="2 3" key="1">
    <citation type="journal article" date="2012" name="Environ. Microbiol.">
        <title>The genome of the ammonia-oxidizing Candidatus Nitrososphaera gargensis: insights into metabolic versatility and environmental adaptations.</title>
        <authorList>
            <person name="Spang A."/>
            <person name="Poehlein A."/>
            <person name="Offre P."/>
            <person name="Zumbragel S."/>
            <person name="Haider S."/>
            <person name="Rychlik N."/>
            <person name="Nowka B."/>
            <person name="Schmeisser C."/>
            <person name="Lebedeva E.V."/>
            <person name="Rattei T."/>
            <person name="Bohm C."/>
            <person name="Schmid M."/>
            <person name="Galushko A."/>
            <person name="Hatzenpichler R."/>
            <person name="Weinmaier T."/>
            <person name="Daniel R."/>
            <person name="Schleper C."/>
            <person name="Spieck E."/>
            <person name="Streit W."/>
            <person name="Wagner M."/>
        </authorList>
    </citation>
    <scope>NUCLEOTIDE SEQUENCE [LARGE SCALE GENOMIC DNA]</scope>
    <source>
        <strain evidence="3">Ga9.2</strain>
    </source>
</reference>
<dbReference type="Pfam" id="PF03364">
    <property type="entry name" value="Polyketide_cyc"/>
    <property type="match status" value="1"/>
</dbReference>
<dbReference type="GeneID" id="13794364"/>
<dbReference type="InParanoid" id="K0IL22"/>
<evidence type="ECO:0000259" key="1">
    <source>
        <dbReference type="Pfam" id="PF03364"/>
    </source>
</evidence>
<dbReference type="AlphaFoldDB" id="K0IL22"/>